<accession>A0A6V7PT27</accession>
<feature type="domain" description="Retrotransposon gag" evidence="1">
    <location>
        <begin position="69"/>
        <end position="130"/>
    </location>
</feature>
<evidence type="ECO:0000259" key="1">
    <source>
        <dbReference type="Pfam" id="PF03732"/>
    </source>
</evidence>
<reference evidence="2" key="1">
    <citation type="submission" date="2020-07" db="EMBL/GenBank/DDBJ databases">
        <authorList>
            <person name="Lin J."/>
        </authorList>
    </citation>
    <scope>NUCLEOTIDE SEQUENCE</scope>
</reference>
<name>A0A6V7PT27_ANACO</name>
<dbReference type="EMBL" id="LR862151">
    <property type="protein sequence ID" value="CAD1833858.1"/>
    <property type="molecule type" value="Genomic_DNA"/>
</dbReference>
<dbReference type="InterPro" id="IPR005162">
    <property type="entry name" value="Retrotrans_gag_dom"/>
</dbReference>
<organism evidence="2">
    <name type="scientific">Ananas comosus var. bracteatus</name>
    <name type="common">red pineapple</name>
    <dbReference type="NCBI Taxonomy" id="296719"/>
    <lineage>
        <taxon>Eukaryota</taxon>
        <taxon>Viridiplantae</taxon>
        <taxon>Streptophyta</taxon>
        <taxon>Embryophyta</taxon>
        <taxon>Tracheophyta</taxon>
        <taxon>Spermatophyta</taxon>
        <taxon>Magnoliopsida</taxon>
        <taxon>Liliopsida</taxon>
        <taxon>Poales</taxon>
        <taxon>Bromeliaceae</taxon>
        <taxon>Bromelioideae</taxon>
        <taxon>Ananas</taxon>
    </lineage>
</organism>
<sequence length="137" mass="16292">METRSQELKKMEELFRTMIKDATSRKSNPFRRLTKLEFPRFNGEELKGWLYRCEQFFEIDGTPEDSKVKIAAIHLEGRALQWHQVFMKARLTRSRPTWEEYVMALNTRFGSELYDDPTSELKKLRQTGTIQRVSGQI</sequence>
<gene>
    <name evidence="2" type="ORF">CB5_LOCUS17069</name>
</gene>
<dbReference type="AlphaFoldDB" id="A0A6V7PT27"/>
<proteinExistence type="predicted"/>
<dbReference type="Pfam" id="PF03732">
    <property type="entry name" value="Retrotrans_gag"/>
    <property type="match status" value="1"/>
</dbReference>
<protein>
    <recommendedName>
        <fullName evidence="1">Retrotransposon gag domain-containing protein</fullName>
    </recommendedName>
</protein>
<evidence type="ECO:0000313" key="2">
    <source>
        <dbReference type="EMBL" id="CAD1833858.1"/>
    </source>
</evidence>